<protein>
    <submittedName>
        <fullName evidence="2">Uncharacterized protein</fullName>
    </submittedName>
</protein>
<name>A0ABQ5S385_9CHLO</name>
<keyword evidence="3" id="KW-1185">Reference proteome</keyword>
<gene>
    <name evidence="2" type="ORF">VaNZ11_007606</name>
</gene>
<dbReference type="Proteomes" id="UP001165090">
    <property type="component" value="Unassembled WGS sequence"/>
</dbReference>
<evidence type="ECO:0000256" key="1">
    <source>
        <dbReference type="SAM" id="MobiDB-lite"/>
    </source>
</evidence>
<accession>A0ABQ5S385</accession>
<feature type="non-terminal residue" evidence="2">
    <location>
        <position position="238"/>
    </location>
</feature>
<evidence type="ECO:0000313" key="2">
    <source>
        <dbReference type="EMBL" id="GLI64362.1"/>
    </source>
</evidence>
<dbReference type="EMBL" id="BSDZ01000019">
    <property type="protein sequence ID" value="GLI64362.1"/>
    <property type="molecule type" value="Genomic_DNA"/>
</dbReference>
<reference evidence="2 3" key="1">
    <citation type="journal article" date="2023" name="IScience">
        <title>Expanded male sex-determining region conserved during the evolution of homothallism in the green alga Volvox.</title>
        <authorList>
            <person name="Yamamoto K."/>
            <person name="Matsuzaki R."/>
            <person name="Mahakham W."/>
            <person name="Heman W."/>
            <person name="Sekimoto H."/>
            <person name="Kawachi M."/>
            <person name="Minakuchi Y."/>
            <person name="Toyoda A."/>
            <person name="Nozaki H."/>
        </authorList>
    </citation>
    <scope>NUCLEOTIDE SEQUENCE [LARGE SCALE GENOMIC DNA]</scope>
    <source>
        <strain evidence="2 3">NIES-4468</strain>
    </source>
</reference>
<feature type="region of interest" description="Disordered" evidence="1">
    <location>
        <begin position="104"/>
        <end position="123"/>
    </location>
</feature>
<feature type="compositionally biased region" description="Polar residues" evidence="1">
    <location>
        <begin position="108"/>
        <end position="123"/>
    </location>
</feature>
<feature type="non-terminal residue" evidence="2">
    <location>
        <position position="1"/>
    </location>
</feature>
<organism evidence="2 3">
    <name type="scientific">Volvox africanus</name>
    <dbReference type="NCBI Taxonomy" id="51714"/>
    <lineage>
        <taxon>Eukaryota</taxon>
        <taxon>Viridiplantae</taxon>
        <taxon>Chlorophyta</taxon>
        <taxon>core chlorophytes</taxon>
        <taxon>Chlorophyceae</taxon>
        <taxon>CS clade</taxon>
        <taxon>Chlamydomonadales</taxon>
        <taxon>Volvocaceae</taxon>
        <taxon>Volvox</taxon>
    </lineage>
</organism>
<comment type="caution">
    <text evidence="2">The sequence shown here is derived from an EMBL/GenBank/DDBJ whole genome shotgun (WGS) entry which is preliminary data.</text>
</comment>
<sequence>RRDCWTVTLGCYEKVNLKPAVRVRLHLKLTSSPVSCGERRITLWIRFPTIASMARRTASRNGVQAAVALCVLLVSIVSQPQPVVASSRTLTAVSVKLTVNGTAKPAPASTSSGGVSSTKDATTSPIIGSAPSATLGSQIASSNAGAVPVLPDGTITPISDPNVGGFTFGWRSASYGCLDCNFTDIVRRRAVDPASIYAEMLPWGALVLEADSPFSGNSQLDFWVKGAGVARASLYLKD</sequence>
<proteinExistence type="predicted"/>
<evidence type="ECO:0000313" key="3">
    <source>
        <dbReference type="Proteomes" id="UP001165090"/>
    </source>
</evidence>